<evidence type="ECO:0000313" key="1">
    <source>
        <dbReference type="EMBL" id="KKL49089.1"/>
    </source>
</evidence>
<gene>
    <name evidence="1" type="ORF">LCGC14_2319000</name>
</gene>
<comment type="caution">
    <text evidence="1">The sequence shown here is derived from an EMBL/GenBank/DDBJ whole genome shotgun (WGS) entry which is preliminary data.</text>
</comment>
<protein>
    <submittedName>
        <fullName evidence="1">Uncharacterized protein</fullName>
    </submittedName>
</protein>
<organism evidence="1">
    <name type="scientific">marine sediment metagenome</name>
    <dbReference type="NCBI Taxonomy" id="412755"/>
    <lineage>
        <taxon>unclassified sequences</taxon>
        <taxon>metagenomes</taxon>
        <taxon>ecological metagenomes</taxon>
    </lineage>
</organism>
<name>A0A0F9CIY8_9ZZZZ</name>
<sequence length="86" mass="10075">MVAKVKIYKGESPVEEIHQALKEEVKDIMKDAALRLGCPVEQLKFRFDNLGRIEVMKMEPGEMIEKQKEHEKQKRIAVIRNRRNNG</sequence>
<accession>A0A0F9CIY8</accession>
<dbReference type="EMBL" id="LAZR01033087">
    <property type="protein sequence ID" value="KKL49089.1"/>
    <property type="molecule type" value="Genomic_DNA"/>
</dbReference>
<proteinExistence type="predicted"/>
<dbReference type="AlphaFoldDB" id="A0A0F9CIY8"/>
<reference evidence="1" key="1">
    <citation type="journal article" date="2015" name="Nature">
        <title>Complex archaea that bridge the gap between prokaryotes and eukaryotes.</title>
        <authorList>
            <person name="Spang A."/>
            <person name="Saw J.H."/>
            <person name="Jorgensen S.L."/>
            <person name="Zaremba-Niedzwiedzka K."/>
            <person name="Martijn J."/>
            <person name="Lind A.E."/>
            <person name="van Eijk R."/>
            <person name="Schleper C."/>
            <person name="Guy L."/>
            <person name="Ettema T.J."/>
        </authorList>
    </citation>
    <scope>NUCLEOTIDE SEQUENCE</scope>
</reference>